<dbReference type="PANTHER" id="PTHR33050:SF7">
    <property type="entry name" value="RIBONUCLEASE H"/>
    <property type="match status" value="1"/>
</dbReference>
<sequence length="183" mass="20623">MTPVSREFYRAKFDMFGFCDAPKHQAEMATVFKRMLNGTVHRDGRSMCAGIFVDDGHSVADSELSLLEATRRTQGEIEQLENIGVRVSAHKSQWPAKVKDYIGREIDSVRQLVRASEARVRKYVTRAEGMLARWPVGTPVPRRELAAVVGKFQFLAPLIPGGQNMLTPLYRARDQFTDPSTHS</sequence>
<proteinExistence type="predicted"/>
<dbReference type="PANTHER" id="PTHR33050">
    <property type="entry name" value="REVERSE TRANSCRIPTASE DOMAIN-CONTAINING PROTEIN"/>
    <property type="match status" value="1"/>
</dbReference>
<dbReference type="InterPro" id="IPR052055">
    <property type="entry name" value="Hepadnavirus_pol/RT"/>
</dbReference>
<organism evidence="1 2">
    <name type="scientific">Cymbomonas tetramitiformis</name>
    <dbReference type="NCBI Taxonomy" id="36881"/>
    <lineage>
        <taxon>Eukaryota</taxon>
        <taxon>Viridiplantae</taxon>
        <taxon>Chlorophyta</taxon>
        <taxon>Pyramimonadophyceae</taxon>
        <taxon>Pyramimonadales</taxon>
        <taxon>Pyramimonadaceae</taxon>
        <taxon>Cymbomonas</taxon>
    </lineage>
</organism>
<evidence type="ECO:0000313" key="2">
    <source>
        <dbReference type="Proteomes" id="UP001190700"/>
    </source>
</evidence>
<evidence type="ECO:0000313" key="1">
    <source>
        <dbReference type="EMBL" id="KAK3248236.1"/>
    </source>
</evidence>
<dbReference type="Proteomes" id="UP001190700">
    <property type="component" value="Unassembled WGS sequence"/>
</dbReference>
<dbReference type="SUPFAM" id="SSF56672">
    <property type="entry name" value="DNA/RNA polymerases"/>
    <property type="match status" value="1"/>
</dbReference>
<reference evidence="1 2" key="1">
    <citation type="journal article" date="2015" name="Genome Biol. Evol.">
        <title>Comparative Genomics of a Bacterivorous Green Alga Reveals Evolutionary Causalities and Consequences of Phago-Mixotrophic Mode of Nutrition.</title>
        <authorList>
            <person name="Burns J.A."/>
            <person name="Paasch A."/>
            <person name="Narechania A."/>
            <person name="Kim E."/>
        </authorList>
    </citation>
    <scope>NUCLEOTIDE SEQUENCE [LARGE SCALE GENOMIC DNA]</scope>
    <source>
        <strain evidence="1 2">PLY_AMNH</strain>
    </source>
</reference>
<gene>
    <name evidence="1" type="ORF">CYMTET_42297</name>
</gene>
<comment type="caution">
    <text evidence="1">The sequence shown here is derived from an EMBL/GenBank/DDBJ whole genome shotgun (WGS) entry which is preliminary data.</text>
</comment>
<dbReference type="EMBL" id="LGRX02028293">
    <property type="protein sequence ID" value="KAK3248236.1"/>
    <property type="molecule type" value="Genomic_DNA"/>
</dbReference>
<dbReference type="AlphaFoldDB" id="A0AAE0C4D6"/>
<keyword evidence="2" id="KW-1185">Reference proteome</keyword>
<protein>
    <submittedName>
        <fullName evidence="1">Uncharacterized protein</fullName>
    </submittedName>
</protein>
<dbReference type="InterPro" id="IPR043502">
    <property type="entry name" value="DNA/RNA_pol_sf"/>
</dbReference>
<name>A0AAE0C4D6_9CHLO</name>
<accession>A0AAE0C4D6</accession>